<dbReference type="PANTHER" id="PTHR36974">
    <property type="entry name" value="MEMBRANE PROTEIN-RELATED"/>
    <property type="match status" value="1"/>
</dbReference>
<evidence type="ECO:0000256" key="1">
    <source>
        <dbReference type="SAM" id="Phobius"/>
    </source>
</evidence>
<dbReference type="EMBL" id="SSSN01000003">
    <property type="protein sequence ID" value="THG34915.1"/>
    <property type="molecule type" value="Genomic_DNA"/>
</dbReference>
<reference evidence="2 3" key="1">
    <citation type="submission" date="2019-04" db="EMBL/GenBank/DDBJ databases">
        <authorList>
            <person name="Jiang L."/>
        </authorList>
    </citation>
    <scope>NUCLEOTIDE SEQUENCE [LARGE SCALE GENOMIC DNA]</scope>
    <source>
        <strain evidence="2 3">YIM 131861</strain>
    </source>
</reference>
<keyword evidence="1" id="KW-0472">Membrane</keyword>
<sequence length="132" mass="14037">MTTGDGWQIVQFVLRILLAIVFIGMGINHFRPKAARIMAKMIPPFLRFEGVFRPAVLVAFTGVCEVAGGVGLLIPATQLAAGILLAVFLVCVFPANAYAAAHPEVFRSLSIPLVPRLIAQVVGIVLCVVAVV</sequence>
<organism evidence="2 3">
    <name type="scientific">Orlajensenia flava</name>
    <dbReference type="NCBI Taxonomy" id="2565934"/>
    <lineage>
        <taxon>Bacteria</taxon>
        <taxon>Bacillati</taxon>
        <taxon>Actinomycetota</taxon>
        <taxon>Actinomycetes</taxon>
        <taxon>Micrococcales</taxon>
        <taxon>Microbacteriaceae</taxon>
        <taxon>Orlajensenia</taxon>
    </lineage>
</organism>
<gene>
    <name evidence="2" type="ORF">E6C70_02180</name>
</gene>
<feature type="transmembrane region" description="Helical" evidence="1">
    <location>
        <begin position="51"/>
        <end position="74"/>
    </location>
</feature>
<dbReference type="AlphaFoldDB" id="A0A4S4FY27"/>
<feature type="transmembrane region" description="Helical" evidence="1">
    <location>
        <begin position="80"/>
        <end position="101"/>
    </location>
</feature>
<keyword evidence="3" id="KW-1185">Reference proteome</keyword>
<dbReference type="RefSeq" id="WP_136421820.1">
    <property type="nucleotide sequence ID" value="NZ_SSSN01000003.1"/>
</dbReference>
<comment type="caution">
    <text evidence="2">The sequence shown here is derived from an EMBL/GenBank/DDBJ whole genome shotgun (WGS) entry which is preliminary data.</text>
</comment>
<dbReference type="PANTHER" id="PTHR36974:SF1">
    <property type="entry name" value="DOXX FAMILY MEMBRANE PROTEIN"/>
    <property type="match status" value="1"/>
</dbReference>
<dbReference type="OrthoDB" id="5120128at2"/>
<keyword evidence="1" id="KW-0812">Transmembrane</keyword>
<feature type="transmembrane region" description="Helical" evidence="1">
    <location>
        <begin position="113"/>
        <end position="131"/>
    </location>
</feature>
<feature type="transmembrane region" description="Helical" evidence="1">
    <location>
        <begin position="12"/>
        <end position="30"/>
    </location>
</feature>
<name>A0A4S4FY27_9MICO</name>
<evidence type="ECO:0000313" key="2">
    <source>
        <dbReference type="EMBL" id="THG34915.1"/>
    </source>
</evidence>
<evidence type="ECO:0000313" key="3">
    <source>
        <dbReference type="Proteomes" id="UP000307380"/>
    </source>
</evidence>
<keyword evidence="1" id="KW-1133">Transmembrane helix</keyword>
<protein>
    <submittedName>
        <fullName evidence="2">DoxX family membrane protein</fullName>
    </submittedName>
</protein>
<dbReference type="Proteomes" id="UP000307380">
    <property type="component" value="Unassembled WGS sequence"/>
</dbReference>
<proteinExistence type="predicted"/>
<accession>A0A4S4FY27</accession>